<reference evidence="3" key="1">
    <citation type="submission" date="2020-01" db="EMBL/GenBank/DDBJ databases">
        <title>Genome Sequencing of Three Apophysomyces-Like Fungal Strains Confirms a Novel Fungal Genus in the Mucoromycota with divergent Burkholderia-like Endosymbiotic Bacteria.</title>
        <authorList>
            <person name="Stajich J.E."/>
            <person name="Macias A.M."/>
            <person name="Carter-House D."/>
            <person name="Lovett B."/>
            <person name="Kasson L.R."/>
            <person name="Berry K."/>
            <person name="Grigoriev I."/>
            <person name="Chang Y."/>
            <person name="Spatafora J."/>
            <person name="Kasson M.T."/>
        </authorList>
    </citation>
    <scope>NUCLEOTIDE SEQUENCE</scope>
    <source>
        <strain evidence="3">NRRL A-21654</strain>
    </source>
</reference>
<dbReference type="CDD" id="cd00299">
    <property type="entry name" value="GST_C_family"/>
    <property type="match status" value="1"/>
</dbReference>
<organism evidence="3 4">
    <name type="scientific">Apophysomyces ossiformis</name>
    <dbReference type="NCBI Taxonomy" id="679940"/>
    <lineage>
        <taxon>Eukaryota</taxon>
        <taxon>Fungi</taxon>
        <taxon>Fungi incertae sedis</taxon>
        <taxon>Mucoromycota</taxon>
        <taxon>Mucoromycotina</taxon>
        <taxon>Mucoromycetes</taxon>
        <taxon>Mucorales</taxon>
        <taxon>Mucorineae</taxon>
        <taxon>Mucoraceae</taxon>
        <taxon>Apophysomyces</taxon>
    </lineage>
</organism>
<dbReference type="InterPro" id="IPR050983">
    <property type="entry name" value="GST_Omega/HSP26"/>
</dbReference>
<feature type="domain" description="GST C-terminal" evidence="2">
    <location>
        <begin position="54"/>
        <end position="198"/>
    </location>
</feature>
<dbReference type="InterPro" id="IPR004045">
    <property type="entry name" value="Glutathione_S-Trfase_N"/>
</dbReference>
<dbReference type="InterPro" id="IPR040079">
    <property type="entry name" value="Glutathione_S-Trfase"/>
</dbReference>
<accession>A0A8H7BTL3</accession>
<evidence type="ECO:0000259" key="1">
    <source>
        <dbReference type="PROSITE" id="PS50404"/>
    </source>
</evidence>
<dbReference type="Gene3D" id="3.40.30.10">
    <property type="entry name" value="Glutaredoxin"/>
    <property type="match status" value="1"/>
</dbReference>
<dbReference type="Pfam" id="PF13410">
    <property type="entry name" value="GST_C_2"/>
    <property type="match status" value="1"/>
</dbReference>
<dbReference type="SUPFAM" id="SSF47616">
    <property type="entry name" value="GST C-terminal domain-like"/>
    <property type="match status" value="1"/>
</dbReference>
<evidence type="ECO:0008006" key="5">
    <source>
        <dbReference type="Google" id="ProtNLM"/>
    </source>
</evidence>
<protein>
    <recommendedName>
        <fullName evidence="5">Glutathione S-transferase</fullName>
    </recommendedName>
</protein>
<dbReference type="SFLD" id="SFLDS00019">
    <property type="entry name" value="Glutathione_Transferase_(cytos"/>
    <property type="match status" value="1"/>
</dbReference>
<dbReference type="InterPro" id="IPR036249">
    <property type="entry name" value="Thioredoxin-like_sf"/>
</dbReference>
<dbReference type="Proteomes" id="UP000605846">
    <property type="component" value="Unassembled WGS sequence"/>
</dbReference>
<proteinExistence type="predicted"/>
<name>A0A8H7BTL3_9FUNG</name>
<dbReference type="OrthoDB" id="202840at2759"/>
<sequence>MVPLPLPSITRFKNVNPDQKVPTIGVDDYNLPESMVILEFLNDLFPEKNLLPKDPLKRAQIRFAIEFFTVKVAPIWFTYVLQSQDPQARQVYIDNMNTGLRRLNDLLLEQAPTGPYFLGDQYSIADIAMAPFILRSQLYNRLYMNDLQFEAVQQLPRLAEFLKGMTQRPSVQATMISEEDFIEVLSHIGVKKPERGTH</sequence>
<comment type="caution">
    <text evidence="3">The sequence shown here is derived from an EMBL/GenBank/DDBJ whole genome shotgun (WGS) entry which is preliminary data.</text>
</comment>
<dbReference type="SUPFAM" id="SSF52833">
    <property type="entry name" value="Thioredoxin-like"/>
    <property type="match status" value="1"/>
</dbReference>
<dbReference type="InterPro" id="IPR036282">
    <property type="entry name" value="Glutathione-S-Trfase_C_sf"/>
</dbReference>
<dbReference type="GO" id="GO:0005737">
    <property type="term" value="C:cytoplasm"/>
    <property type="evidence" value="ECO:0007669"/>
    <property type="project" value="TreeGrafter"/>
</dbReference>
<dbReference type="PROSITE" id="PS50404">
    <property type="entry name" value="GST_NTER"/>
    <property type="match status" value="1"/>
</dbReference>
<gene>
    <name evidence="3" type="ORF">EC973_002522</name>
</gene>
<evidence type="ECO:0000259" key="2">
    <source>
        <dbReference type="PROSITE" id="PS50405"/>
    </source>
</evidence>
<evidence type="ECO:0000313" key="4">
    <source>
        <dbReference type="Proteomes" id="UP000605846"/>
    </source>
</evidence>
<dbReference type="PANTHER" id="PTHR43968:SF6">
    <property type="entry name" value="GLUTATHIONE S-TRANSFERASE OMEGA"/>
    <property type="match status" value="1"/>
</dbReference>
<dbReference type="SFLD" id="SFLDG00358">
    <property type="entry name" value="Main_(cytGST)"/>
    <property type="match status" value="1"/>
</dbReference>
<dbReference type="Gene3D" id="1.20.1050.10">
    <property type="match status" value="1"/>
</dbReference>
<dbReference type="InterPro" id="IPR010987">
    <property type="entry name" value="Glutathione-S-Trfase_C-like"/>
</dbReference>
<dbReference type="PANTHER" id="PTHR43968">
    <property type="match status" value="1"/>
</dbReference>
<keyword evidence="4" id="KW-1185">Reference proteome</keyword>
<feature type="domain" description="GST N-terminal" evidence="1">
    <location>
        <begin position="1"/>
        <end position="49"/>
    </location>
</feature>
<dbReference type="EMBL" id="JABAYA010000017">
    <property type="protein sequence ID" value="KAF7730279.1"/>
    <property type="molecule type" value="Genomic_DNA"/>
</dbReference>
<dbReference type="AlphaFoldDB" id="A0A8H7BTL3"/>
<dbReference type="PROSITE" id="PS50405">
    <property type="entry name" value="GST_CTER"/>
    <property type="match status" value="1"/>
</dbReference>
<evidence type="ECO:0000313" key="3">
    <source>
        <dbReference type="EMBL" id="KAF7730279.1"/>
    </source>
</evidence>